<accession>A0ABD5Y3L8</accession>
<proteinExistence type="predicted"/>
<dbReference type="GeneID" id="78820300"/>
<gene>
    <name evidence="1" type="ORF">ACFQMA_09295</name>
</gene>
<organism evidence="1 2">
    <name type="scientific">Halosimplex aquaticum</name>
    <dbReference type="NCBI Taxonomy" id="3026162"/>
    <lineage>
        <taxon>Archaea</taxon>
        <taxon>Methanobacteriati</taxon>
        <taxon>Methanobacteriota</taxon>
        <taxon>Stenosarchaea group</taxon>
        <taxon>Halobacteria</taxon>
        <taxon>Halobacteriales</taxon>
        <taxon>Haloarculaceae</taxon>
        <taxon>Halosimplex</taxon>
    </lineage>
</organism>
<comment type="caution">
    <text evidence="1">The sequence shown here is derived from an EMBL/GenBank/DDBJ whole genome shotgun (WGS) entry which is preliminary data.</text>
</comment>
<evidence type="ECO:0000313" key="1">
    <source>
        <dbReference type="EMBL" id="MFC7140027.1"/>
    </source>
</evidence>
<dbReference type="EMBL" id="JBHTAS010000001">
    <property type="protein sequence ID" value="MFC7140027.1"/>
    <property type="molecule type" value="Genomic_DNA"/>
</dbReference>
<dbReference type="Proteomes" id="UP001596432">
    <property type="component" value="Unassembled WGS sequence"/>
</dbReference>
<keyword evidence="2" id="KW-1185">Reference proteome</keyword>
<dbReference type="AlphaFoldDB" id="A0ABD5Y3L8"/>
<reference evidence="1 2" key="1">
    <citation type="journal article" date="2019" name="Int. J. Syst. Evol. Microbiol.">
        <title>The Global Catalogue of Microorganisms (GCM) 10K type strain sequencing project: providing services to taxonomists for standard genome sequencing and annotation.</title>
        <authorList>
            <consortium name="The Broad Institute Genomics Platform"/>
            <consortium name="The Broad Institute Genome Sequencing Center for Infectious Disease"/>
            <person name="Wu L."/>
            <person name="Ma J."/>
        </authorList>
    </citation>
    <scope>NUCLEOTIDE SEQUENCE [LARGE SCALE GENOMIC DNA]</scope>
    <source>
        <strain evidence="1 2">XZYJT29</strain>
    </source>
</reference>
<dbReference type="RefSeq" id="WP_274325594.1">
    <property type="nucleotide sequence ID" value="NZ_CP118158.1"/>
</dbReference>
<sequence>MSEQILKQLSQMGRNPGNIGVQTLIDQGETYSSTTGENSEIAELPITTAHRVREGRDNPFRVAIPAYEKFTTDGTAGNTETFNLSHDIIKCPNTQDIVVWEGGTYVGQPDAVDYANDSFDYTDDATANSLHVWYMPDGGATLEIQKAVPSGGSSGSQRLYEGSLSLINKTDQTEQPEFFSLDETQLHGWLPTDIKLEVYIRAPYTVRFTDPDGDGAQASNARLSIPVFKGQDSVSGFAGLVKTDMSQA</sequence>
<evidence type="ECO:0000313" key="2">
    <source>
        <dbReference type="Proteomes" id="UP001596432"/>
    </source>
</evidence>
<protein>
    <submittedName>
        <fullName evidence="1">Uncharacterized protein</fullName>
    </submittedName>
</protein>
<name>A0ABD5Y3L8_9EURY</name>